<dbReference type="EMBL" id="JAFBDT010000001">
    <property type="protein sequence ID" value="MBM7560773.1"/>
    <property type="molecule type" value="Genomic_DNA"/>
</dbReference>
<dbReference type="RefSeq" id="WP_204661433.1">
    <property type="nucleotide sequence ID" value="NZ_JAFBDT010000001.1"/>
</dbReference>
<dbReference type="InterPro" id="IPR052017">
    <property type="entry name" value="TSUP"/>
</dbReference>
<keyword evidence="6 8" id="KW-1133">Transmembrane helix</keyword>
<dbReference type="InterPro" id="IPR002781">
    <property type="entry name" value="TM_pro_TauE-like"/>
</dbReference>
<dbReference type="PANTHER" id="PTHR30269">
    <property type="entry name" value="TRANSMEMBRANE PROTEIN YFCA"/>
    <property type="match status" value="1"/>
</dbReference>
<evidence type="ECO:0000256" key="4">
    <source>
        <dbReference type="ARBA" id="ARBA00022475"/>
    </source>
</evidence>
<evidence type="ECO:0000256" key="8">
    <source>
        <dbReference type="RuleBase" id="RU363041"/>
    </source>
</evidence>
<feature type="transmembrane region" description="Helical" evidence="8">
    <location>
        <begin position="159"/>
        <end position="180"/>
    </location>
</feature>
<keyword evidence="10" id="KW-1185">Reference proteome</keyword>
<keyword evidence="3" id="KW-0813">Transport</keyword>
<accession>A0ABS2MMZ8</accession>
<evidence type="ECO:0000256" key="6">
    <source>
        <dbReference type="ARBA" id="ARBA00022989"/>
    </source>
</evidence>
<comment type="similarity">
    <text evidence="2 8">Belongs to the 4-toluene sulfonate uptake permease (TSUP) (TC 2.A.102) family.</text>
</comment>
<evidence type="ECO:0000313" key="9">
    <source>
        <dbReference type="EMBL" id="MBM7560773.1"/>
    </source>
</evidence>
<evidence type="ECO:0000256" key="7">
    <source>
        <dbReference type="ARBA" id="ARBA00023136"/>
    </source>
</evidence>
<feature type="transmembrane region" description="Helical" evidence="8">
    <location>
        <begin position="93"/>
        <end position="111"/>
    </location>
</feature>
<feature type="transmembrane region" description="Helical" evidence="8">
    <location>
        <begin position="123"/>
        <end position="147"/>
    </location>
</feature>
<evidence type="ECO:0000256" key="1">
    <source>
        <dbReference type="ARBA" id="ARBA00004651"/>
    </source>
</evidence>
<reference evidence="9 10" key="1">
    <citation type="submission" date="2021-01" db="EMBL/GenBank/DDBJ databases">
        <title>Genomic Encyclopedia of Type Strains, Phase IV (KMG-IV): sequencing the most valuable type-strain genomes for metagenomic binning, comparative biology and taxonomic classification.</title>
        <authorList>
            <person name="Goeker M."/>
        </authorList>
    </citation>
    <scope>NUCLEOTIDE SEQUENCE [LARGE SCALE GENOMIC DNA]</scope>
    <source>
        <strain evidence="9 10">DSM 24436</strain>
    </source>
</reference>
<evidence type="ECO:0000256" key="3">
    <source>
        <dbReference type="ARBA" id="ARBA00022448"/>
    </source>
</evidence>
<protein>
    <recommendedName>
        <fullName evidence="8">Probable membrane transporter protein</fullName>
    </recommendedName>
</protein>
<comment type="caution">
    <text evidence="9">The sequence shown here is derived from an EMBL/GenBank/DDBJ whole genome shotgun (WGS) entry which is preliminary data.</text>
</comment>
<dbReference type="PANTHER" id="PTHR30269:SF37">
    <property type="entry name" value="MEMBRANE TRANSPORTER PROTEIN"/>
    <property type="match status" value="1"/>
</dbReference>
<gene>
    <name evidence="9" type="ORF">JOC49_000282</name>
</gene>
<keyword evidence="5 8" id="KW-0812">Transmembrane</keyword>
<evidence type="ECO:0000313" key="10">
    <source>
        <dbReference type="Proteomes" id="UP000767854"/>
    </source>
</evidence>
<sequence>MTILIPGLIIFFSALVQGATSFGFSLIALPLLGLVLDLKTIVPMLVLFSLFMNIIILIRLKRKPHIKALLMMFIVAVIFTPIGVQILKVMDESILKIFIGILLIVVAILLKRGYRVHIQNEKLTFLIAGVLSGIFNGSVSISGPPIVVMLSNNDTERDLFRISLTTYFLLLNIITVFLYFNGGLLSAGIIKSYLGLIPFLIGGTIAGTLLGSHIDEVKFKNVVLNLLVVMGIMNLF</sequence>
<keyword evidence="7 8" id="KW-0472">Membrane</keyword>
<comment type="subcellular location">
    <subcellularLocation>
        <location evidence="1 8">Cell membrane</location>
        <topology evidence="1 8">Multi-pass membrane protein</topology>
    </subcellularLocation>
</comment>
<keyword evidence="4 8" id="KW-1003">Cell membrane</keyword>
<feature type="transmembrane region" description="Helical" evidence="8">
    <location>
        <begin position="192"/>
        <end position="211"/>
    </location>
</feature>
<evidence type="ECO:0000256" key="2">
    <source>
        <dbReference type="ARBA" id="ARBA00009142"/>
    </source>
</evidence>
<organism evidence="9 10">
    <name type="scientific">Fusibacter tunisiensis</name>
    <dbReference type="NCBI Taxonomy" id="1008308"/>
    <lineage>
        <taxon>Bacteria</taxon>
        <taxon>Bacillati</taxon>
        <taxon>Bacillota</taxon>
        <taxon>Clostridia</taxon>
        <taxon>Eubacteriales</taxon>
        <taxon>Eubacteriales Family XII. Incertae Sedis</taxon>
        <taxon>Fusibacter</taxon>
    </lineage>
</organism>
<proteinExistence type="inferred from homology"/>
<feature type="transmembrane region" description="Helical" evidence="8">
    <location>
        <begin position="68"/>
        <end position="87"/>
    </location>
</feature>
<name>A0ABS2MMZ8_9FIRM</name>
<dbReference type="Proteomes" id="UP000767854">
    <property type="component" value="Unassembled WGS sequence"/>
</dbReference>
<dbReference type="Pfam" id="PF01925">
    <property type="entry name" value="TauE"/>
    <property type="match status" value="1"/>
</dbReference>
<evidence type="ECO:0000256" key="5">
    <source>
        <dbReference type="ARBA" id="ARBA00022692"/>
    </source>
</evidence>
<feature type="transmembrane region" description="Helical" evidence="8">
    <location>
        <begin position="28"/>
        <end position="56"/>
    </location>
</feature>